<gene>
    <name evidence="2" type="ORF">SBU_001330</name>
</gene>
<dbReference type="PANTHER" id="PTHR38755:SF1">
    <property type="entry name" value="METHYLENE-TETRAHYDROFOLATE REDUCTASE C-TERMINAL DOMAIN-CONTAINING PROTEIN"/>
    <property type="match status" value="1"/>
</dbReference>
<dbReference type="EMBL" id="LYOR01000007">
    <property type="protein sequence ID" value="OFV65747.1"/>
    <property type="molecule type" value="Genomic_DNA"/>
</dbReference>
<evidence type="ECO:0000313" key="3">
    <source>
        <dbReference type="Proteomes" id="UP000185779"/>
    </source>
</evidence>
<dbReference type="InterPro" id="IPR022026">
    <property type="entry name" value="DUF5981"/>
</dbReference>
<dbReference type="Pfam" id="PF12225">
    <property type="entry name" value="DUF5981"/>
    <property type="match status" value="1"/>
</dbReference>
<comment type="caution">
    <text evidence="2">The sequence shown here is derived from an EMBL/GenBank/DDBJ whole genome shotgun (WGS) entry which is preliminary data.</text>
</comment>
<feature type="domain" description="Methylene-tetrahydrofolate reductase C-terminal-like" evidence="1">
    <location>
        <begin position="135"/>
        <end position="235"/>
    </location>
</feature>
<proteinExistence type="predicted"/>
<protein>
    <submittedName>
        <fullName evidence="2">5,10-methylenetetrahydrofolate reductase</fullName>
    </submittedName>
</protein>
<dbReference type="PATRIC" id="fig|1839936.3.peg.1347"/>
<accession>A0A1F2P3A4</accession>
<dbReference type="PANTHER" id="PTHR38755">
    <property type="entry name" value="5,10-METHYLENETETRAHYDROFOLATE REDUCTASE"/>
    <property type="match status" value="1"/>
</dbReference>
<dbReference type="AlphaFoldDB" id="A0A1F2P3A4"/>
<name>A0A1F2P3A4_9EURY</name>
<keyword evidence="3" id="KW-1185">Reference proteome</keyword>
<sequence length="245" mass="27589">MHESNDLKGKRHRLSSYQDPVERRCEMIITKEKPLEEIYGYISDCKNVLFVGCDGCTQPPRGLKEAETLAKLVEMKAKMEGKEIRCRFTTVVKQCCETSVGNLRTEMEGCDAMVSLACGVGVQIMNKVYPEVCTYPAQDTKFIGAEEIRQGPMYEMCLACGECILHETGGICPVTRCAKGLLNGPCGGCVDGKCELPMEVNGELVKNDCAWYLIYHRLKELGRLDLFRKYRPPKKRSLAMNPRRL</sequence>
<evidence type="ECO:0000313" key="2">
    <source>
        <dbReference type="EMBL" id="OFV65747.1"/>
    </source>
</evidence>
<organism evidence="2 3">
    <name type="scientific">Candidatus Syntropharchaeum butanivorans</name>
    <dbReference type="NCBI Taxonomy" id="1839936"/>
    <lineage>
        <taxon>Archaea</taxon>
        <taxon>Methanobacteriati</taxon>
        <taxon>Methanobacteriota</taxon>
        <taxon>Stenosarchaea group</taxon>
        <taxon>Methanomicrobia</taxon>
        <taxon>Methanosarcinales</taxon>
        <taxon>ANME-2 cluster</taxon>
        <taxon>Candidatus Syntropharchaeum</taxon>
    </lineage>
</organism>
<reference evidence="2" key="1">
    <citation type="submission" date="2016-05" db="EMBL/GenBank/DDBJ databases">
        <title>Microbial consortia oxidize butane by reversing methanogenesis.</title>
        <authorList>
            <person name="Laso-Perez R."/>
            <person name="Richter M."/>
            <person name="Wegener G."/>
            <person name="Musat F."/>
        </authorList>
    </citation>
    <scope>NUCLEOTIDE SEQUENCE [LARGE SCALE GENOMIC DNA]</scope>
    <source>
        <strain evidence="2">BOX1</strain>
    </source>
</reference>
<dbReference type="STRING" id="1839936.SBU_001330"/>
<dbReference type="Proteomes" id="UP000185779">
    <property type="component" value="Unassembled WGS sequence"/>
</dbReference>
<evidence type="ECO:0000259" key="1">
    <source>
        <dbReference type="Pfam" id="PF12225"/>
    </source>
</evidence>